<dbReference type="PIRSF" id="PIRSF028188">
    <property type="entry name" value="Amdntrnsf_FN0238"/>
    <property type="match status" value="1"/>
</dbReference>
<dbReference type="GO" id="GO:0016740">
    <property type="term" value="F:transferase activity"/>
    <property type="evidence" value="ECO:0007669"/>
    <property type="project" value="UniProtKB-KW"/>
</dbReference>
<proteinExistence type="predicted"/>
<evidence type="ECO:0000313" key="1">
    <source>
        <dbReference type="EMBL" id="QDO90386.1"/>
    </source>
</evidence>
<dbReference type="AlphaFoldDB" id="A0A516GFT9"/>
<sequence>MKEVSMPVQAPGAVVMIRPHRFTPNPDTAADNAFQVPATGDPEELARSAYLEVTRAAEVLESAGVTVHLFDDEDATRPDSVFPNNWFSTHAGGRVALYPMYAASRRTERRPDIVEMLKSQYRVQDVIDYSGLEYDNIFLEGTGAMVLDHLSRIAYTARSRRADPVMLERFCTAFGYEPMAFDAVDPSGTPVYHTNVLMCIASGFVLIGLSMITDPARRAEVAERLAGRRGTRAVLELSPQQIHDFAGNAIELEGHEGRRLLALSTRAAASLTDEQRDVIEQTCTLLPLDVPTIELAGGSVRCMLAGIHLDSRPQVDSASMVAPGAATVR</sequence>
<reference evidence="1 2" key="1">
    <citation type="submission" date="2019-07" db="EMBL/GenBank/DDBJ databases">
        <title>complete genome sequencing of Ornithinimicrobium sp. H23M54.</title>
        <authorList>
            <person name="Bae J.-W."/>
            <person name="Lee S.-Y."/>
        </authorList>
    </citation>
    <scope>NUCLEOTIDE SEQUENCE [LARGE SCALE GENOMIC DNA]</scope>
    <source>
        <strain evidence="1 2">H23M54</strain>
    </source>
</reference>
<gene>
    <name evidence="1" type="ORF">FNH13_12150</name>
</gene>
<dbReference type="EMBL" id="CP041616">
    <property type="protein sequence ID" value="QDO90386.1"/>
    <property type="molecule type" value="Genomic_DNA"/>
</dbReference>
<dbReference type="OrthoDB" id="9788268at2"/>
<protein>
    <submittedName>
        <fullName evidence="1">Amidinotransferase</fullName>
    </submittedName>
</protein>
<name>A0A516GFT9_9MICO</name>
<dbReference type="Proteomes" id="UP000315395">
    <property type="component" value="Chromosome"/>
</dbReference>
<evidence type="ECO:0000313" key="2">
    <source>
        <dbReference type="Proteomes" id="UP000315395"/>
    </source>
</evidence>
<dbReference type="NCBIfam" id="NF046062">
    <property type="entry name" value="citrull_CtlX"/>
    <property type="match status" value="1"/>
</dbReference>
<accession>A0A516GFT9</accession>
<dbReference type="Gene3D" id="3.75.10.10">
    <property type="entry name" value="L-arginine/glycine Amidinotransferase, Chain A"/>
    <property type="match status" value="1"/>
</dbReference>
<keyword evidence="1" id="KW-0808">Transferase</keyword>
<dbReference type="KEGG" id="orz:FNH13_12150"/>
<dbReference type="Pfam" id="PF19420">
    <property type="entry name" value="DDAH_eukar"/>
    <property type="match status" value="1"/>
</dbReference>
<dbReference type="PANTHER" id="PTHR43224">
    <property type="entry name" value="AMIDINOTRANSFERASE"/>
    <property type="match status" value="1"/>
</dbReference>
<dbReference type="SUPFAM" id="SSF55909">
    <property type="entry name" value="Pentein"/>
    <property type="match status" value="1"/>
</dbReference>
<dbReference type="InterPro" id="IPR014541">
    <property type="entry name" value="Amdntrnsf_FN0238"/>
</dbReference>
<dbReference type="PANTHER" id="PTHR43224:SF1">
    <property type="entry name" value="AMIDINOTRANSFERASE"/>
    <property type="match status" value="1"/>
</dbReference>
<organism evidence="1 2">
    <name type="scientific">Ornithinimicrobium ciconiae</name>
    <dbReference type="NCBI Taxonomy" id="2594265"/>
    <lineage>
        <taxon>Bacteria</taxon>
        <taxon>Bacillati</taxon>
        <taxon>Actinomycetota</taxon>
        <taxon>Actinomycetes</taxon>
        <taxon>Micrococcales</taxon>
        <taxon>Ornithinimicrobiaceae</taxon>
        <taxon>Ornithinimicrobium</taxon>
    </lineage>
</organism>
<keyword evidence="2" id="KW-1185">Reference proteome</keyword>